<reference evidence="3 4" key="1">
    <citation type="submission" date="2020-04" db="EMBL/GenBank/DDBJ databases">
        <title>Rhizobium sp. S-51 isolated from soil.</title>
        <authorList>
            <person name="Dahal R.H."/>
        </authorList>
    </citation>
    <scope>NUCLEOTIDE SEQUENCE [LARGE SCALE GENOMIC DNA]</scope>
    <source>
        <strain evidence="3 4">S-51</strain>
    </source>
</reference>
<evidence type="ECO:0000313" key="3">
    <source>
        <dbReference type="EMBL" id="NML74854.1"/>
    </source>
</evidence>
<keyword evidence="2 3" id="KW-0808">Transferase</keyword>
<dbReference type="NCBIfam" id="TIGR00696">
    <property type="entry name" value="wecG_tagA_cpsF"/>
    <property type="match status" value="1"/>
</dbReference>
<dbReference type="CDD" id="cd06533">
    <property type="entry name" value="Glyco_transf_WecG_TagA"/>
    <property type="match status" value="1"/>
</dbReference>
<gene>
    <name evidence="3" type="ORF">HHL25_12025</name>
</gene>
<dbReference type="EMBL" id="JABBGK010000002">
    <property type="protein sequence ID" value="NML74854.1"/>
    <property type="molecule type" value="Genomic_DNA"/>
</dbReference>
<dbReference type="InterPro" id="IPR004629">
    <property type="entry name" value="WecG_TagA_CpsF"/>
</dbReference>
<dbReference type="RefSeq" id="WP_169590726.1">
    <property type="nucleotide sequence ID" value="NZ_JABBGK010000002.1"/>
</dbReference>
<comment type="caution">
    <text evidence="3">The sequence shown here is derived from an EMBL/GenBank/DDBJ whole genome shotgun (WGS) entry which is preliminary data.</text>
</comment>
<dbReference type="AlphaFoldDB" id="A0A7Y0AWM0"/>
<keyword evidence="1" id="KW-0328">Glycosyltransferase</keyword>
<keyword evidence="4" id="KW-1185">Reference proteome</keyword>
<evidence type="ECO:0000256" key="1">
    <source>
        <dbReference type="ARBA" id="ARBA00022676"/>
    </source>
</evidence>
<dbReference type="PANTHER" id="PTHR34136">
    <property type="match status" value="1"/>
</dbReference>
<name>A0A7Y0AWM0_9HYPH</name>
<evidence type="ECO:0000256" key="2">
    <source>
        <dbReference type="ARBA" id="ARBA00022679"/>
    </source>
</evidence>
<organism evidence="3 4">
    <name type="scientific">Rhizobium terricola</name>
    <dbReference type="NCBI Taxonomy" id="2728849"/>
    <lineage>
        <taxon>Bacteria</taxon>
        <taxon>Pseudomonadati</taxon>
        <taxon>Pseudomonadota</taxon>
        <taxon>Alphaproteobacteria</taxon>
        <taxon>Hyphomicrobiales</taxon>
        <taxon>Rhizobiaceae</taxon>
        <taxon>Rhizobium/Agrobacterium group</taxon>
        <taxon>Rhizobium</taxon>
    </lineage>
</organism>
<sequence length="261" mass="29459">MNSPTALQLPAPRMPLFGMPIYDLTWDSALSFVNELVALPIGQTHMAFINANNANVMMTDPDYRLALSRTLLLPDGIGVDIASRVLNGEKFLANLNGTDFVPAMLTYMEGPRRIGLIGGKPDVLKAAAENFRRHAPWHEFIEISDGFFDKADCAKILQDLEQARLDILLVAMGTPLQEIWIDRNIRPEHARLVLGVGALFDFISGRVPRAPGWMRRVRCEWVYRLWREPQRLWYRYVIGIPVFLAHVVRFKVLGPPAALDG</sequence>
<dbReference type="GO" id="GO:0016758">
    <property type="term" value="F:hexosyltransferase activity"/>
    <property type="evidence" value="ECO:0007669"/>
    <property type="project" value="TreeGrafter"/>
</dbReference>
<accession>A0A7Y0AWM0</accession>
<evidence type="ECO:0000313" key="4">
    <source>
        <dbReference type="Proteomes" id="UP000541470"/>
    </source>
</evidence>
<protein>
    <submittedName>
        <fullName evidence="3">WecB/TagA/CpsF family glycosyltransferase</fullName>
    </submittedName>
</protein>
<dbReference type="Pfam" id="PF03808">
    <property type="entry name" value="Glyco_tran_WecG"/>
    <property type="match status" value="1"/>
</dbReference>
<proteinExistence type="predicted"/>
<dbReference type="Proteomes" id="UP000541470">
    <property type="component" value="Unassembled WGS sequence"/>
</dbReference>
<dbReference type="PANTHER" id="PTHR34136:SF1">
    <property type="entry name" value="UDP-N-ACETYL-D-MANNOSAMINURONIC ACID TRANSFERASE"/>
    <property type="match status" value="1"/>
</dbReference>